<reference evidence="2" key="1">
    <citation type="journal article" date="2006" name="J. Bacteriol.">
        <title>The genome of the obligately intracellular bacterium Ehrlichia canis reveals themes of complex membrane structure and immune evasion strategies.</title>
        <authorList>
            <person name="Mavromatis K."/>
            <person name="Doyle C.K."/>
            <person name="Lykidis A."/>
            <person name="Ivanova N."/>
            <person name="Francino M.P."/>
            <person name="Chain P."/>
            <person name="Shin M."/>
            <person name="Malfatti S."/>
            <person name="Larimer F."/>
            <person name="Copeland A."/>
            <person name="Detter J.C."/>
            <person name="Land M."/>
            <person name="Richardson P.M."/>
            <person name="Yu X.J."/>
            <person name="Walker D.H."/>
            <person name="McBride J.W."/>
            <person name="Kyrpides N.C."/>
        </authorList>
    </citation>
    <scope>NUCLEOTIDE SEQUENCE [LARGE SCALE GENOMIC DNA]</scope>
    <source>
        <strain evidence="2">Jake</strain>
    </source>
</reference>
<sequence length="1107" mass="126027">MLTGKFKRNAFIRHEVSCLALFLKSRGFTSKEILGFLSVVQSFHQSTPSFIIYTGYEFNIVSEKQINFVVKSFDHRNYSNYQYILSRLDESGELDLVCQAYLWTIQMYALLRFYCYACQLQFGSECYSKDEMVDALLEDLYDLCAGIMTRGEGGRDQIPPDVLLPYVERFVSLVFKVDYQSLRLKLCCIVENAYRGYSEARAGVALEAQDKEKRMLVLVMYKTAMSEFVSINSDEFSSLFKKQIFPMTCRFICNGINVLPELFISRLGIECYIDVINFYKDLFFVFDSRDLYDVYQNEDEFCSAIFNDICLSARGSLAAVGGNTKSYNPYSYQMSVFAFYDISLAIHEIFGTKRLKKLLQLEYMLQLYKTLLAEDLNEMHVTLVTLLGRFSFYYTDENGENKCALELLLELMSLCYYAAFINRVPMEQVSLCYSVCYNMMSEIADSGNFEISLQEYRKVFDDVVAELHCRSIDLSEVVFEKNLFFILVQHLLCGEVLGKKLTVSGLTYDVLLECKKTQELKAQQASIMLCRIFKKSNGIIGSCSSNNIGGLLGKLLFGNFLERNLILKMLNIFHIAYKRSKNSHNSRDIQKNLSQELASYFSVVLNLLKYVEASLPYDFSLDSIDGLSPDHCEIYSNINNMLNICAESLGISLCDLEMEHDVKFEKDFADILGAIPISLLNNESDVVNQVSFCKDFDKETCMLIMQLVVSYVCLYDSSKVKEDLCSANLSSPAFLLFNILTYPGLSSAFVNLCYKTSLEKSIVVKRTFIEMLQSFSSEGMLNDLPTTEVENKIIAKGKEIITERLVKLLIREDMSFNINEEVLKCACLSIIKLRELSHADVELDMRNARNIARTSGVFIIDDSLLSNALSYEDKSLGIDQAIKQNPLFSQFFSSSAADEISTVDKILSELGDLAESKKLDTTSMGIIELSDVKDESTSTSSLIITDDKVAHKYEKLSSDFYDIDFESEIDKVEISKMKDGLKSYFDSDFYRKAYLEKKKESTSLFKMDVCVYSAPVIALTMGCMSVLLLSIAFASQENTMLFVSCVVIAVICLVISILCCCITAMQIYNQKDDVAEEETCLLERENIFTKTQNPDIFRVKPDHNKMH</sequence>
<accession>A0ACA6AW60</accession>
<proteinExistence type="predicted"/>
<name>A0ACA6AW60_EHRCJ</name>
<keyword evidence="2" id="KW-1185">Reference proteome</keyword>
<gene>
    <name evidence="1" type="ordered locus">Ecaj_0711</name>
</gene>
<evidence type="ECO:0000313" key="1">
    <source>
        <dbReference type="EMBL" id="AAZ68743.1"/>
    </source>
</evidence>
<dbReference type="Proteomes" id="UP000000435">
    <property type="component" value="Chromosome"/>
</dbReference>
<dbReference type="EMBL" id="CP000107">
    <property type="protein sequence ID" value="AAZ68743.1"/>
    <property type="molecule type" value="Genomic_DNA"/>
</dbReference>
<evidence type="ECO:0000313" key="2">
    <source>
        <dbReference type="Proteomes" id="UP000000435"/>
    </source>
</evidence>
<organism evidence="1 2">
    <name type="scientific">Ehrlichia canis (strain Jake)</name>
    <dbReference type="NCBI Taxonomy" id="269484"/>
    <lineage>
        <taxon>Bacteria</taxon>
        <taxon>Pseudomonadati</taxon>
        <taxon>Pseudomonadota</taxon>
        <taxon>Alphaproteobacteria</taxon>
        <taxon>Rickettsiales</taxon>
        <taxon>Anaplasmataceae</taxon>
        <taxon>Ehrlichia</taxon>
    </lineage>
</organism>
<protein>
    <submittedName>
        <fullName evidence="1">Uncharacterized protein</fullName>
    </submittedName>
</protein>